<dbReference type="Proteomes" id="UP000596276">
    <property type="component" value="Chromosome 4"/>
</dbReference>
<evidence type="ECO:0000313" key="2">
    <source>
        <dbReference type="Proteomes" id="UP000596276"/>
    </source>
</evidence>
<reference evidence="2" key="1">
    <citation type="journal article" date="2021" name="G3 (Bethesda)">
        <title>Chromosome assembled and annotated genome sequence of Aspergillus flavus NRRL 3357.</title>
        <authorList>
            <person name="Skerker J.M."/>
            <person name="Pianalto K.M."/>
            <person name="Mondo S.J."/>
            <person name="Yang K."/>
            <person name="Arkin A.P."/>
            <person name="Keller N.P."/>
            <person name="Grigoriev I.V."/>
            <person name="Louise Glass N.L."/>
        </authorList>
    </citation>
    <scope>NUCLEOTIDE SEQUENCE [LARGE SCALE GENOMIC DNA]</scope>
    <source>
        <strain evidence="2">ATCC 200026 / FGSC A1120 / IAM 13836 / NRRL 3357 / JCM 12722 / SRRC 167</strain>
    </source>
</reference>
<sequence length="201" mass="21742">MLEALPHTMSEESWLSTYNTLVFPNLCTYQCQQQTLHRPTLSLSFSFTTTRINFKDHTHSNRKLKMKVSSALQFFGALLLVEPLMAIPVAPRDPDSCAIVRDINGDIVARGAACSRSVQIGPDNATEDAAALVTRDPDSCAIVRDANGDIVARGVACSRSIQAETEDETEDAAALVTRDPDSCAIVRDINGDITARGIACS</sequence>
<evidence type="ECO:0000313" key="1">
    <source>
        <dbReference type="EMBL" id="QRD89445.1"/>
    </source>
</evidence>
<dbReference type="EMBL" id="CP044618">
    <property type="protein sequence ID" value="QRD89445.1"/>
    <property type="molecule type" value="Genomic_DNA"/>
</dbReference>
<accession>A0A7U2MTD7</accession>
<dbReference type="AlphaFoldDB" id="A0A7U2MTD7"/>
<proteinExistence type="predicted"/>
<dbReference type="VEuPathDB" id="FungiDB:F9C07_2282916"/>
<organism evidence="1 2">
    <name type="scientific">Aspergillus flavus (strain ATCC 200026 / FGSC A1120 / IAM 13836 / NRRL 3357 / JCM 12722 / SRRC 167)</name>
    <dbReference type="NCBI Taxonomy" id="332952"/>
    <lineage>
        <taxon>Eukaryota</taxon>
        <taxon>Fungi</taxon>
        <taxon>Dikarya</taxon>
        <taxon>Ascomycota</taxon>
        <taxon>Pezizomycotina</taxon>
        <taxon>Eurotiomycetes</taxon>
        <taxon>Eurotiomycetidae</taxon>
        <taxon>Eurotiales</taxon>
        <taxon>Aspergillaceae</taxon>
        <taxon>Aspergillus</taxon>
        <taxon>Aspergillus subgen. Circumdati</taxon>
    </lineage>
</organism>
<name>A0A7U2MTD7_ASPFN</name>
<keyword evidence="2" id="KW-1185">Reference proteome</keyword>
<gene>
    <name evidence="1" type="ORF">F9C07_2282916</name>
</gene>
<dbReference type="VEuPathDB" id="FungiDB:AFLA_001789"/>
<protein>
    <submittedName>
        <fullName evidence="1">Uncharacterized protein</fullName>
    </submittedName>
</protein>